<dbReference type="GO" id="GO:0006426">
    <property type="term" value="P:glycyl-tRNA aminoacylation"/>
    <property type="evidence" value="ECO:0007669"/>
    <property type="project" value="UniProtKB-UniRule"/>
</dbReference>
<keyword evidence="4 9" id="KW-0547">Nucleotide-binding</keyword>
<evidence type="ECO:0000256" key="4">
    <source>
        <dbReference type="ARBA" id="ARBA00022741"/>
    </source>
</evidence>
<dbReference type="EC" id="6.1.1.14" evidence="9"/>
<keyword evidence="3 9" id="KW-0436">Ligase</keyword>
<accession>A0A6I6MKC6</accession>
<comment type="subunit">
    <text evidence="2 9">Tetramer of two alpha and two beta subunits.</text>
</comment>
<keyword evidence="7 9" id="KW-0030">Aminoacyl-tRNA synthetase</keyword>
<evidence type="ECO:0000256" key="3">
    <source>
        <dbReference type="ARBA" id="ARBA00022598"/>
    </source>
</evidence>
<dbReference type="PROSITE" id="PS50861">
    <property type="entry name" value="AA_TRNA_LIGASE_II_GLYAB"/>
    <property type="match status" value="1"/>
</dbReference>
<keyword evidence="6 9" id="KW-0648">Protein biosynthesis</keyword>
<dbReference type="CDD" id="cd00733">
    <property type="entry name" value="GlyRS_alpha_core"/>
    <property type="match status" value="1"/>
</dbReference>
<dbReference type="SUPFAM" id="SSF55681">
    <property type="entry name" value="Class II aaRS and biotin synthetases"/>
    <property type="match status" value="1"/>
</dbReference>
<name>A0A6I6MKC6_9CAUL</name>
<dbReference type="FunFam" id="3.30.930.10:FF:000006">
    <property type="entry name" value="Glycine--tRNA ligase alpha subunit"/>
    <property type="match status" value="1"/>
</dbReference>
<evidence type="ECO:0000313" key="10">
    <source>
        <dbReference type="EMBL" id="QGZ95765.1"/>
    </source>
</evidence>
<dbReference type="AlphaFoldDB" id="A0A6I6MKC6"/>
<keyword evidence="5 9" id="KW-0067">ATP-binding</keyword>
<organism evidence="10 11">
    <name type="scientific">Terricaulis silvestris</name>
    <dbReference type="NCBI Taxonomy" id="2686094"/>
    <lineage>
        <taxon>Bacteria</taxon>
        <taxon>Pseudomonadati</taxon>
        <taxon>Pseudomonadota</taxon>
        <taxon>Alphaproteobacteria</taxon>
        <taxon>Caulobacterales</taxon>
        <taxon>Caulobacteraceae</taxon>
        <taxon>Terricaulis</taxon>
    </lineage>
</organism>
<dbReference type="InterPro" id="IPR006194">
    <property type="entry name" value="Gly-tRNA-synth_heterodimer"/>
</dbReference>
<evidence type="ECO:0000313" key="11">
    <source>
        <dbReference type="Proteomes" id="UP000431269"/>
    </source>
</evidence>
<dbReference type="InterPro" id="IPR002310">
    <property type="entry name" value="Gly-tRNA_ligase_asu"/>
</dbReference>
<dbReference type="PANTHER" id="PTHR30075">
    <property type="entry name" value="GLYCYL-TRNA SYNTHETASE"/>
    <property type="match status" value="1"/>
</dbReference>
<evidence type="ECO:0000256" key="6">
    <source>
        <dbReference type="ARBA" id="ARBA00022917"/>
    </source>
</evidence>
<proteinExistence type="inferred from homology"/>
<dbReference type="NCBIfam" id="NF006827">
    <property type="entry name" value="PRK09348.1"/>
    <property type="match status" value="1"/>
</dbReference>
<dbReference type="NCBIfam" id="TIGR00388">
    <property type="entry name" value="glyQ"/>
    <property type="match status" value="1"/>
</dbReference>
<reference evidence="11" key="1">
    <citation type="submission" date="2019-12" db="EMBL/GenBank/DDBJ databases">
        <title>Complete genome of Terracaulis silvestris 0127_4.</title>
        <authorList>
            <person name="Vieira S."/>
            <person name="Riedel T."/>
            <person name="Sproer C."/>
            <person name="Pascual J."/>
            <person name="Boedeker C."/>
            <person name="Overmann J."/>
        </authorList>
    </citation>
    <scope>NUCLEOTIDE SEQUENCE [LARGE SCALE GENOMIC DNA]</scope>
    <source>
        <strain evidence="11">0127_4</strain>
    </source>
</reference>
<evidence type="ECO:0000256" key="1">
    <source>
        <dbReference type="ARBA" id="ARBA00008226"/>
    </source>
</evidence>
<dbReference type="KEGG" id="tsv:DSM104635_02616"/>
<comment type="catalytic activity">
    <reaction evidence="8 9">
        <text>tRNA(Gly) + glycine + ATP = glycyl-tRNA(Gly) + AMP + diphosphate</text>
        <dbReference type="Rhea" id="RHEA:16013"/>
        <dbReference type="Rhea" id="RHEA-COMP:9664"/>
        <dbReference type="Rhea" id="RHEA-COMP:9683"/>
        <dbReference type="ChEBI" id="CHEBI:30616"/>
        <dbReference type="ChEBI" id="CHEBI:33019"/>
        <dbReference type="ChEBI" id="CHEBI:57305"/>
        <dbReference type="ChEBI" id="CHEBI:78442"/>
        <dbReference type="ChEBI" id="CHEBI:78522"/>
        <dbReference type="ChEBI" id="CHEBI:456215"/>
        <dbReference type="EC" id="6.1.1.14"/>
    </reaction>
</comment>
<protein>
    <recommendedName>
        <fullName evidence="9">Glycine--tRNA ligase alpha subunit</fullName>
        <ecNumber evidence="9">6.1.1.14</ecNumber>
    </recommendedName>
    <alternativeName>
        <fullName evidence="9">Glycyl-tRNA synthetase alpha subunit</fullName>
        <shortName evidence="9">GlyRS</shortName>
    </alternativeName>
</protein>
<dbReference type="EMBL" id="CP047045">
    <property type="protein sequence ID" value="QGZ95765.1"/>
    <property type="molecule type" value="Genomic_DNA"/>
</dbReference>
<evidence type="ECO:0000256" key="5">
    <source>
        <dbReference type="ARBA" id="ARBA00022840"/>
    </source>
</evidence>
<dbReference type="HAMAP" id="MF_00254">
    <property type="entry name" value="Gly_tRNA_synth_alpha"/>
    <property type="match status" value="1"/>
</dbReference>
<dbReference type="Gene3D" id="3.30.930.10">
    <property type="entry name" value="Bira Bifunctional Protein, Domain 2"/>
    <property type="match status" value="1"/>
</dbReference>
<dbReference type="GO" id="GO:0004820">
    <property type="term" value="F:glycine-tRNA ligase activity"/>
    <property type="evidence" value="ECO:0007669"/>
    <property type="project" value="UniProtKB-UniRule"/>
</dbReference>
<dbReference type="GO" id="GO:0005829">
    <property type="term" value="C:cytosol"/>
    <property type="evidence" value="ECO:0007669"/>
    <property type="project" value="TreeGrafter"/>
</dbReference>
<dbReference type="PRINTS" id="PR01044">
    <property type="entry name" value="TRNASYNTHGA"/>
</dbReference>
<evidence type="ECO:0000256" key="7">
    <source>
        <dbReference type="ARBA" id="ARBA00023146"/>
    </source>
</evidence>
<comment type="similarity">
    <text evidence="1 9">Belongs to the class-II aminoacyl-tRNA synthetase family.</text>
</comment>
<evidence type="ECO:0000256" key="2">
    <source>
        <dbReference type="ARBA" id="ARBA00011209"/>
    </source>
</evidence>
<dbReference type="GO" id="GO:0005524">
    <property type="term" value="F:ATP binding"/>
    <property type="evidence" value="ECO:0007669"/>
    <property type="project" value="UniProtKB-UniRule"/>
</dbReference>
<keyword evidence="9" id="KW-0963">Cytoplasm</keyword>
<evidence type="ECO:0000256" key="8">
    <source>
        <dbReference type="ARBA" id="ARBA00047937"/>
    </source>
</evidence>
<dbReference type="Gene3D" id="1.20.58.180">
    <property type="entry name" value="Class II aaRS and biotin synthetases, domain 2"/>
    <property type="match status" value="1"/>
</dbReference>
<dbReference type="InterPro" id="IPR045864">
    <property type="entry name" value="aa-tRNA-synth_II/BPL/LPL"/>
</dbReference>
<evidence type="ECO:0000256" key="9">
    <source>
        <dbReference type="HAMAP-Rule" id="MF_00254"/>
    </source>
</evidence>
<sequence>MANKAPRCFQDVILTLQNYWAEQGCAILQPYDEQVGAGTLHPATTLRALGPKPWRAAYVQPSRRPKDGRYGENPNRLQHYYQFQVILKPNPPDLQQLYLNSLERIGIDPLLHDIRFVEDDWENPTVGAWGLGWEVWCDGMEVSQYTYFQQVGGLDVRPVSGELTYGLERLAMYVFSVDNVFDLPFNDPDSPYPVKYRDVFLENEKQQSRFNFELSEPEQNLRWFNDAESTAKRLLEAGAVLPAFDYTLKASHLFNLLDARGVVSPTERQSFIARVRDLAKGCAQQWAESQT</sequence>
<dbReference type="PANTHER" id="PTHR30075:SF2">
    <property type="entry name" value="GLYCINE--TRNA LIGASE, CHLOROPLASTIC_MITOCHONDRIAL 2"/>
    <property type="match status" value="1"/>
</dbReference>
<dbReference type="Proteomes" id="UP000431269">
    <property type="component" value="Chromosome"/>
</dbReference>
<dbReference type="Pfam" id="PF02091">
    <property type="entry name" value="tRNA-synt_2e"/>
    <property type="match status" value="1"/>
</dbReference>
<dbReference type="RefSeq" id="WP_158766600.1">
    <property type="nucleotide sequence ID" value="NZ_CP047045.1"/>
</dbReference>
<keyword evidence="11" id="KW-1185">Reference proteome</keyword>
<comment type="subcellular location">
    <subcellularLocation>
        <location evidence="9">Cytoplasm</location>
    </subcellularLocation>
</comment>
<gene>
    <name evidence="9 10" type="primary">glyQ</name>
    <name evidence="10" type="ORF">DSM104635_02616</name>
</gene>